<dbReference type="GO" id="GO:0032153">
    <property type="term" value="C:cell division site"/>
    <property type="evidence" value="ECO:0007669"/>
    <property type="project" value="TreeGrafter"/>
</dbReference>
<gene>
    <name evidence="2" type="ORF">METZ01_LOCUS247654</name>
</gene>
<dbReference type="SMART" id="SM00842">
    <property type="entry name" value="FtsA"/>
    <property type="match status" value="1"/>
</dbReference>
<dbReference type="PANTHER" id="PTHR32432:SF4">
    <property type="entry name" value="CELL DIVISION PROTEIN FTSA"/>
    <property type="match status" value="1"/>
</dbReference>
<dbReference type="InterPro" id="IPR050696">
    <property type="entry name" value="FtsA/MreB"/>
</dbReference>
<dbReference type="SUPFAM" id="SSF53067">
    <property type="entry name" value="Actin-like ATPase domain"/>
    <property type="match status" value="2"/>
</dbReference>
<feature type="non-terminal residue" evidence="2">
    <location>
        <position position="1"/>
    </location>
</feature>
<reference evidence="2" key="1">
    <citation type="submission" date="2018-05" db="EMBL/GenBank/DDBJ databases">
        <authorList>
            <person name="Lanie J.A."/>
            <person name="Ng W.-L."/>
            <person name="Kazmierczak K.M."/>
            <person name="Andrzejewski T.M."/>
            <person name="Davidsen T.M."/>
            <person name="Wayne K.J."/>
            <person name="Tettelin H."/>
            <person name="Glass J.I."/>
            <person name="Rusch D."/>
            <person name="Podicherti R."/>
            <person name="Tsui H.-C.T."/>
            <person name="Winkler M.E."/>
        </authorList>
    </citation>
    <scope>NUCLEOTIDE SEQUENCE</scope>
</reference>
<proteinExistence type="predicted"/>
<sequence length="361" mass="41275">LGINNSLITNFDLACESIRTIITDLEKKAGININIITVLLEPTEIITTRITKFKKMEGVKIENEDINFLLRESKKQLEKNDKNFSQLHMFNFKYIIDNKVFKDLPINIFCNQLSLENIFISVPKNVLKNISEVFNSCNLEINRFICPSYAMGIYLLNKNQLENGSGIIDIGHNKTSIALFKNFSLIKLLVLPIGSNHITKDISKVCYLDQKESESIKLDFALFSQFNKDIDSLLPKKYFINSNYRKIPLKLIHDVIESRISEIIEMINIHTNDQDGSEIIKKNLLIVGGGANILSLIKILNLDIKYEFIETIKLSNKQETQLMSCNSAQNLFVNGCSSEAVAISMEKQKKGIFTRFFQFLN</sequence>
<evidence type="ECO:0000313" key="2">
    <source>
        <dbReference type="EMBL" id="SVB94800.1"/>
    </source>
</evidence>
<dbReference type="InterPro" id="IPR003494">
    <property type="entry name" value="SHS2_FtsA"/>
</dbReference>
<evidence type="ECO:0000259" key="1">
    <source>
        <dbReference type="SMART" id="SM00842"/>
    </source>
</evidence>
<organism evidence="2">
    <name type="scientific">marine metagenome</name>
    <dbReference type="NCBI Taxonomy" id="408172"/>
    <lineage>
        <taxon>unclassified sequences</taxon>
        <taxon>metagenomes</taxon>
        <taxon>ecological metagenomes</taxon>
    </lineage>
</organism>
<feature type="domain" description="SHS2" evidence="1">
    <location>
        <begin position="1"/>
        <end position="155"/>
    </location>
</feature>
<protein>
    <recommendedName>
        <fullName evidence="1">SHS2 domain-containing protein</fullName>
    </recommendedName>
</protein>
<accession>A0A382I562</accession>
<dbReference type="GO" id="GO:0051301">
    <property type="term" value="P:cell division"/>
    <property type="evidence" value="ECO:0007669"/>
    <property type="project" value="InterPro"/>
</dbReference>
<dbReference type="Gene3D" id="3.30.420.40">
    <property type="match status" value="1"/>
</dbReference>
<dbReference type="AlphaFoldDB" id="A0A382I562"/>
<dbReference type="GO" id="GO:0009898">
    <property type="term" value="C:cytoplasmic side of plasma membrane"/>
    <property type="evidence" value="ECO:0007669"/>
    <property type="project" value="TreeGrafter"/>
</dbReference>
<dbReference type="Pfam" id="PF14450">
    <property type="entry name" value="FtsA"/>
    <property type="match status" value="1"/>
</dbReference>
<dbReference type="PANTHER" id="PTHR32432">
    <property type="entry name" value="CELL DIVISION PROTEIN FTSA-RELATED"/>
    <property type="match status" value="1"/>
</dbReference>
<dbReference type="EMBL" id="UINC01065294">
    <property type="protein sequence ID" value="SVB94800.1"/>
    <property type="molecule type" value="Genomic_DNA"/>
</dbReference>
<name>A0A382I562_9ZZZZ</name>
<dbReference type="InterPro" id="IPR043129">
    <property type="entry name" value="ATPase_NBD"/>
</dbReference>